<dbReference type="InterPro" id="IPR019775">
    <property type="entry name" value="WD40_repeat_CS"/>
</dbReference>
<feature type="repeat" description="WD" evidence="3">
    <location>
        <begin position="24"/>
        <end position="64"/>
    </location>
</feature>
<dbReference type="PROSITE" id="PS50082">
    <property type="entry name" value="WD_REPEATS_2"/>
    <property type="match status" value="1"/>
</dbReference>
<proteinExistence type="predicted"/>
<dbReference type="PROSITE" id="PS50294">
    <property type="entry name" value="WD_REPEATS_REGION"/>
    <property type="match status" value="1"/>
</dbReference>
<evidence type="ECO:0000256" key="3">
    <source>
        <dbReference type="PROSITE-ProRule" id="PRU00221"/>
    </source>
</evidence>
<dbReference type="Proteomes" id="UP000284842">
    <property type="component" value="Unassembled WGS sequence"/>
</dbReference>
<keyword evidence="2" id="KW-0677">Repeat</keyword>
<dbReference type="PANTHER" id="PTHR13720">
    <property type="entry name" value="WD-40 REPEAT PROTEIN"/>
    <property type="match status" value="1"/>
</dbReference>
<dbReference type="Gene3D" id="2.130.10.10">
    <property type="entry name" value="YVTN repeat-like/Quinoprotein amine dehydrogenase"/>
    <property type="match status" value="1"/>
</dbReference>
<dbReference type="STRING" id="181874.A0A409WV90"/>
<dbReference type="InterPro" id="IPR001680">
    <property type="entry name" value="WD40_rpt"/>
</dbReference>
<organism evidence="5 6">
    <name type="scientific">Panaeolus cyanescens</name>
    <dbReference type="NCBI Taxonomy" id="181874"/>
    <lineage>
        <taxon>Eukaryota</taxon>
        <taxon>Fungi</taxon>
        <taxon>Dikarya</taxon>
        <taxon>Basidiomycota</taxon>
        <taxon>Agaricomycotina</taxon>
        <taxon>Agaricomycetes</taxon>
        <taxon>Agaricomycetidae</taxon>
        <taxon>Agaricales</taxon>
        <taxon>Agaricineae</taxon>
        <taxon>Galeropsidaceae</taxon>
        <taxon>Panaeolus</taxon>
    </lineage>
</organism>
<dbReference type="InParanoid" id="A0A409WV90"/>
<dbReference type="EMBL" id="NHTK01005161">
    <property type="protein sequence ID" value="PPQ82433.1"/>
    <property type="molecule type" value="Genomic_DNA"/>
</dbReference>
<evidence type="ECO:0000313" key="6">
    <source>
        <dbReference type="Proteomes" id="UP000284842"/>
    </source>
</evidence>
<evidence type="ECO:0000256" key="4">
    <source>
        <dbReference type="SAM" id="Phobius"/>
    </source>
</evidence>
<gene>
    <name evidence="5" type="ORF">CVT24_002441</name>
</gene>
<keyword evidence="6" id="KW-1185">Reference proteome</keyword>
<keyword evidence="1 3" id="KW-0853">WD repeat</keyword>
<evidence type="ECO:0000313" key="5">
    <source>
        <dbReference type="EMBL" id="PPQ82433.1"/>
    </source>
</evidence>
<dbReference type="SUPFAM" id="SSF50978">
    <property type="entry name" value="WD40 repeat-like"/>
    <property type="match status" value="1"/>
</dbReference>
<evidence type="ECO:0000256" key="2">
    <source>
        <dbReference type="ARBA" id="ARBA00022737"/>
    </source>
</evidence>
<evidence type="ECO:0000256" key="1">
    <source>
        <dbReference type="ARBA" id="ARBA00022574"/>
    </source>
</evidence>
<dbReference type="Pfam" id="PF00400">
    <property type="entry name" value="WD40"/>
    <property type="match status" value="1"/>
</dbReference>
<dbReference type="InterPro" id="IPR036322">
    <property type="entry name" value="WD40_repeat_dom_sf"/>
</dbReference>
<dbReference type="OrthoDB" id="2654453at2759"/>
<dbReference type="PROSITE" id="PS00678">
    <property type="entry name" value="WD_REPEATS_1"/>
    <property type="match status" value="1"/>
</dbReference>
<dbReference type="SMART" id="SM00320">
    <property type="entry name" value="WD40"/>
    <property type="match status" value="4"/>
</dbReference>
<feature type="transmembrane region" description="Helical" evidence="4">
    <location>
        <begin position="354"/>
        <end position="372"/>
    </location>
</feature>
<accession>A0A409WV90</accession>
<keyword evidence="4" id="KW-0472">Membrane</keyword>
<sequence>MSLRQFWDQHVLIPNNRYRKVVKLRAHYGAINCFAVSAGDLLASGGDDQKVHIWNLNLENSIPRQTLQDRHGRWGQITTMLGIDDSIVACPILVFGTGRGALLIYKRPLKQLDFYEACLVHVFDHIDSVESLAYDGNSNHLAIASHSAKLILFRLQRDGALSRVWKYELTEASLPRMLNFVDQGSRLIVHSLERGKMLYIDVETGTGLPSKRLRTPVGHGDMCLSTKTFVVDNMTTGFDLYDFRHASPIRSYEVPVSRKRVKMVKFGEGSMTVVGGSDHGMVYVFNTRTSELLQLLVHQATFIQTVLTHSTLNEHVIISGTCDDNKAGEIYIWKKPTKRALMHTTSTAAANETLVGFLFLFFLLAFFFGGDFRRFLGAQFS</sequence>
<keyword evidence="4" id="KW-0812">Transmembrane</keyword>
<keyword evidence="4" id="KW-1133">Transmembrane helix</keyword>
<protein>
    <submittedName>
        <fullName evidence="5">Uncharacterized protein</fullName>
    </submittedName>
</protein>
<name>A0A409WV90_9AGAR</name>
<dbReference type="PANTHER" id="PTHR13720:SF33">
    <property type="entry name" value="HELP DOMAIN-CONTAINING PROTEIN"/>
    <property type="match status" value="1"/>
</dbReference>
<comment type="caution">
    <text evidence="5">The sequence shown here is derived from an EMBL/GenBank/DDBJ whole genome shotgun (WGS) entry which is preliminary data.</text>
</comment>
<dbReference type="InterPro" id="IPR050630">
    <property type="entry name" value="WD_repeat_EMAP"/>
</dbReference>
<reference evidence="5 6" key="1">
    <citation type="journal article" date="2018" name="Evol. Lett.">
        <title>Horizontal gene cluster transfer increased hallucinogenic mushroom diversity.</title>
        <authorList>
            <person name="Reynolds H.T."/>
            <person name="Vijayakumar V."/>
            <person name="Gluck-Thaler E."/>
            <person name="Korotkin H.B."/>
            <person name="Matheny P.B."/>
            <person name="Slot J.C."/>
        </authorList>
    </citation>
    <scope>NUCLEOTIDE SEQUENCE [LARGE SCALE GENOMIC DNA]</scope>
    <source>
        <strain evidence="5 6">2629</strain>
    </source>
</reference>
<dbReference type="GO" id="GO:0005929">
    <property type="term" value="C:cilium"/>
    <property type="evidence" value="ECO:0007669"/>
    <property type="project" value="UniProtKB-ARBA"/>
</dbReference>
<dbReference type="AlphaFoldDB" id="A0A409WV90"/>
<dbReference type="InterPro" id="IPR015943">
    <property type="entry name" value="WD40/YVTN_repeat-like_dom_sf"/>
</dbReference>